<keyword evidence="3" id="KW-1185">Reference proteome</keyword>
<reference evidence="2 3" key="1">
    <citation type="submission" date="2015-07" db="EMBL/GenBank/DDBJ databases">
        <authorList>
            <person name="Ju K.-S."/>
            <person name="Doroghazi J.R."/>
            <person name="Metcalf W.W."/>
        </authorList>
    </citation>
    <scope>NUCLEOTIDE SEQUENCE [LARGE SCALE GENOMIC DNA]</scope>
    <source>
        <strain evidence="2 3">NRRL B-3589</strain>
    </source>
</reference>
<feature type="region of interest" description="Disordered" evidence="1">
    <location>
        <begin position="17"/>
        <end position="49"/>
    </location>
</feature>
<gene>
    <name evidence="2" type="ORF">ADK38_14460</name>
</gene>
<evidence type="ECO:0000313" key="2">
    <source>
        <dbReference type="EMBL" id="KOG89404.1"/>
    </source>
</evidence>
<protein>
    <submittedName>
        <fullName evidence="2">Uncharacterized protein</fullName>
    </submittedName>
</protein>
<feature type="compositionally biased region" description="Low complexity" evidence="1">
    <location>
        <begin position="39"/>
        <end position="49"/>
    </location>
</feature>
<organism evidence="2 3">
    <name type="scientific">Streptomyces varsoviensis</name>
    <dbReference type="NCBI Taxonomy" id="67373"/>
    <lineage>
        <taxon>Bacteria</taxon>
        <taxon>Bacillati</taxon>
        <taxon>Actinomycetota</taxon>
        <taxon>Actinomycetes</taxon>
        <taxon>Kitasatosporales</taxon>
        <taxon>Streptomycetaceae</taxon>
        <taxon>Streptomyces</taxon>
    </lineage>
</organism>
<name>A0ABR5J7J4_9ACTN</name>
<evidence type="ECO:0000256" key="1">
    <source>
        <dbReference type="SAM" id="MobiDB-lite"/>
    </source>
</evidence>
<dbReference type="EMBL" id="LGUT01001216">
    <property type="protein sequence ID" value="KOG89404.1"/>
    <property type="molecule type" value="Genomic_DNA"/>
</dbReference>
<dbReference type="Proteomes" id="UP000037020">
    <property type="component" value="Unassembled WGS sequence"/>
</dbReference>
<proteinExistence type="predicted"/>
<sequence>MQAWQIPVLRTPISRRWPQRGQSTTGARRLLHFPQSGPSSAIRSAARISPQPTHLCRGRRLRVLRWQQALQTGLPSSSRALILRVMPQREHGSARAFLRQFSHQALSSV</sequence>
<comment type="caution">
    <text evidence="2">The sequence shown here is derived from an EMBL/GenBank/DDBJ whole genome shotgun (WGS) entry which is preliminary data.</text>
</comment>
<accession>A0ABR5J7J4</accession>
<evidence type="ECO:0000313" key="3">
    <source>
        <dbReference type="Proteomes" id="UP000037020"/>
    </source>
</evidence>